<dbReference type="InterPro" id="IPR013538">
    <property type="entry name" value="ASHA1/2-like_C"/>
</dbReference>
<dbReference type="OrthoDB" id="2355173at2"/>
<evidence type="ECO:0000256" key="1">
    <source>
        <dbReference type="ARBA" id="ARBA00006817"/>
    </source>
</evidence>
<keyword evidence="4" id="KW-1185">Reference proteome</keyword>
<sequence length="311" mass="36190">MLGQIIKTSESDWQVRYERILPHPIHDVWTTITHPDLMQYWFTDIDMDFREGGTIKIYFRDQDKTLSTATILNIQAPNQFSYNWEGEQAVWDLVQIDSATTQLTLTYSKLSTEMVKRVPAGWHALLDRLDATLNGQRMRYPFGAEQDNAVLQQLQVRYANQLSEQYPDQESGKSVVLEKVFDAAPGKIWKALTDKGEMRKWYFDLSDFRAEPGFQFSFPGQGAKGEQYMHRCEVLEAVPERRLRYSWAYDGHRGYSVLTFLLKPEGGGTRLRLTHRGLETFPDGPDFQRESFQAGWTELITKHLDIYLKEN</sequence>
<dbReference type="RefSeq" id="WP_083990171.1">
    <property type="nucleotide sequence ID" value="NZ_BBWV01000001.1"/>
</dbReference>
<dbReference type="STRING" id="1220578.FPE01S_01_16110"/>
<dbReference type="SUPFAM" id="SSF55961">
    <property type="entry name" value="Bet v1-like"/>
    <property type="match status" value="2"/>
</dbReference>
<organism evidence="3 4">
    <name type="scientific">Flavihumibacter petaseus NBRC 106054</name>
    <dbReference type="NCBI Taxonomy" id="1220578"/>
    <lineage>
        <taxon>Bacteria</taxon>
        <taxon>Pseudomonadati</taxon>
        <taxon>Bacteroidota</taxon>
        <taxon>Chitinophagia</taxon>
        <taxon>Chitinophagales</taxon>
        <taxon>Chitinophagaceae</taxon>
        <taxon>Flavihumibacter</taxon>
    </lineage>
</organism>
<comment type="caution">
    <text evidence="3">The sequence shown here is derived from an EMBL/GenBank/DDBJ whole genome shotgun (WGS) entry which is preliminary data.</text>
</comment>
<evidence type="ECO:0000313" key="3">
    <source>
        <dbReference type="EMBL" id="GAO42596.1"/>
    </source>
</evidence>
<dbReference type="CDD" id="cd07814">
    <property type="entry name" value="SRPBCC_CalC_Aha1-like"/>
    <property type="match status" value="1"/>
</dbReference>
<evidence type="ECO:0000259" key="2">
    <source>
        <dbReference type="Pfam" id="PF08327"/>
    </source>
</evidence>
<feature type="domain" description="Activator of Hsp90 ATPase homologue 1/2-like C-terminal" evidence="2">
    <location>
        <begin position="182"/>
        <end position="308"/>
    </location>
</feature>
<comment type="similarity">
    <text evidence="1">Belongs to the AHA1 family.</text>
</comment>
<evidence type="ECO:0000313" key="4">
    <source>
        <dbReference type="Proteomes" id="UP000033121"/>
    </source>
</evidence>
<dbReference type="AlphaFoldDB" id="A0A0E9MYW7"/>
<proteinExistence type="inferred from homology"/>
<dbReference type="Proteomes" id="UP000033121">
    <property type="component" value="Unassembled WGS sequence"/>
</dbReference>
<gene>
    <name evidence="3" type="ORF">FPE01S_01_16110</name>
</gene>
<accession>A0A0E9MYW7</accession>
<name>A0A0E9MYW7_9BACT</name>
<dbReference type="Gene3D" id="3.30.530.20">
    <property type="match status" value="2"/>
</dbReference>
<dbReference type="InterPro" id="IPR023393">
    <property type="entry name" value="START-like_dom_sf"/>
</dbReference>
<reference evidence="3 4" key="1">
    <citation type="submission" date="2015-04" db="EMBL/GenBank/DDBJ databases">
        <title>Whole genome shotgun sequence of Flavihumibacter petaseus NBRC 106054.</title>
        <authorList>
            <person name="Miyazawa S."/>
            <person name="Hosoyama A."/>
            <person name="Hashimoto M."/>
            <person name="Noguchi M."/>
            <person name="Tsuchikane K."/>
            <person name="Ohji S."/>
            <person name="Yamazoe A."/>
            <person name="Ichikawa N."/>
            <person name="Kimura A."/>
            <person name="Fujita N."/>
        </authorList>
    </citation>
    <scope>NUCLEOTIDE SEQUENCE [LARGE SCALE GENOMIC DNA]</scope>
    <source>
        <strain evidence="3 4">NBRC 106054</strain>
    </source>
</reference>
<feature type="domain" description="Activator of Hsp90 ATPase homologue 1/2-like C-terminal" evidence="2">
    <location>
        <begin position="23"/>
        <end position="133"/>
    </location>
</feature>
<protein>
    <recommendedName>
        <fullName evidence="2">Activator of Hsp90 ATPase homologue 1/2-like C-terminal domain-containing protein</fullName>
    </recommendedName>
</protein>
<dbReference type="EMBL" id="BBWV01000001">
    <property type="protein sequence ID" value="GAO42596.1"/>
    <property type="molecule type" value="Genomic_DNA"/>
</dbReference>
<dbReference type="Pfam" id="PF08327">
    <property type="entry name" value="AHSA1"/>
    <property type="match status" value="2"/>
</dbReference>